<keyword evidence="2" id="KW-1185">Reference proteome</keyword>
<reference evidence="1 2" key="1">
    <citation type="journal article" date="2013" name="Genome Announc.">
        <title>Draft Genome Sequence of Sphingobium lactosutens Strain DS20T, Isolated from a Hexachlorocyclohexane Dumpsite.</title>
        <authorList>
            <person name="Kumar R."/>
            <person name="Dwivedi V."/>
            <person name="Negi V."/>
            <person name="Khurana J.P."/>
            <person name="Lal R."/>
        </authorList>
    </citation>
    <scope>NUCLEOTIDE SEQUENCE [LARGE SCALE GENOMIC DNA]</scope>
    <source>
        <strain evidence="1 2">DS20</strain>
    </source>
</reference>
<protein>
    <submittedName>
        <fullName evidence="1">Uncharacterized protein</fullName>
    </submittedName>
</protein>
<dbReference type="Proteomes" id="UP000015531">
    <property type="component" value="Unassembled WGS sequence"/>
</dbReference>
<gene>
    <name evidence="1" type="ORF">RLDS_08915</name>
</gene>
<organism evidence="1 2">
    <name type="scientific">Sphingobium lactosutens DS20</name>
    <dbReference type="NCBI Taxonomy" id="1331060"/>
    <lineage>
        <taxon>Bacteria</taxon>
        <taxon>Pseudomonadati</taxon>
        <taxon>Pseudomonadota</taxon>
        <taxon>Alphaproteobacteria</taxon>
        <taxon>Sphingomonadales</taxon>
        <taxon>Sphingomonadaceae</taxon>
        <taxon>Sphingobium</taxon>
    </lineage>
</organism>
<dbReference type="EMBL" id="ATDP01000078">
    <property type="protein sequence ID" value="EQB16280.1"/>
    <property type="molecule type" value="Genomic_DNA"/>
</dbReference>
<sequence>MICKCLLKLLKSYCFGKATKSRFSYLYRQII</sequence>
<evidence type="ECO:0000313" key="1">
    <source>
        <dbReference type="EMBL" id="EQB16280.1"/>
    </source>
</evidence>
<evidence type="ECO:0000313" key="2">
    <source>
        <dbReference type="Proteomes" id="UP000015531"/>
    </source>
</evidence>
<name>T0IWR4_9SPHN</name>
<dbReference type="AlphaFoldDB" id="T0IWR4"/>
<comment type="caution">
    <text evidence="1">The sequence shown here is derived from an EMBL/GenBank/DDBJ whole genome shotgun (WGS) entry which is preliminary data.</text>
</comment>
<proteinExistence type="predicted"/>
<accession>T0IWR4</accession>